<keyword evidence="5 7" id="KW-0472">Membrane</keyword>
<feature type="transmembrane region" description="Helical" evidence="7">
    <location>
        <begin position="29"/>
        <end position="53"/>
    </location>
</feature>
<evidence type="ECO:0000256" key="5">
    <source>
        <dbReference type="ARBA" id="ARBA00023136"/>
    </source>
</evidence>
<proteinExistence type="inferred from homology"/>
<evidence type="ECO:0000256" key="6">
    <source>
        <dbReference type="ARBA" id="ARBA00023315"/>
    </source>
</evidence>
<organism evidence="9 10">
    <name type="scientific">Prorocentrum cordatum</name>
    <dbReference type="NCBI Taxonomy" id="2364126"/>
    <lineage>
        <taxon>Eukaryota</taxon>
        <taxon>Sar</taxon>
        <taxon>Alveolata</taxon>
        <taxon>Dinophyceae</taxon>
        <taxon>Prorocentrales</taxon>
        <taxon>Prorocentraceae</taxon>
        <taxon>Prorocentrum</taxon>
    </lineage>
</organism>
<comment type="domain">
    <text evidence="7">The DHHC domain is required for palmitoyltransferase activity.</text>
</comment>
<dbReference type="Proteomes" id="UP001189429">
    <property type="component" value="Unassembled WGS sequence"/>
</dbReference>
<dbReference type="PANTHER" id="PTHR12246">
    <property type="entry name" value="PALMITOYLTRANSFERASE ZDHHC16"/>
    <property type="match status" value="1"/>
</dbReference>
<evidence type="ECO:0000256" key="3">
    <source>
        <dbReference type="ARBA" id="ARBA00022692"/>
    </source>
</evidence>
<keyword evidence="4 7" id="KW-1133">Transmembrane helix</keyword>
<protein>
    <recommendedName>
        <fullName evidence="7">Palmitoyltransferase</fullName>
        <ecNumber evidence="7">2.3.1.225</ecNumber>
    </recommendedName>
</protein>
<evidence type="ECO:0000259" key="8">
    <source>
        <dbReference type="Pfam" id="PF01529"/>
    </source>
</evidence>
<feature type="transmembrane region" description="Helical" evidence="7">
    <location>
        <begin position="223"/>
        <end position="242"/>
    </location>
</feature>
<gene>
    <name evidence="9" type="ORF">PCOR1329_LOCUS34915</name>
</gene>
<comment type="caution">
    <text evidence="9">The sequence shown here is derived from an EMBL/GenBank/DDBJ whole genome shotgun (WGS) entry which is preliminary data.</text>
</comment>
<reference evidence="9" key="1">
    <citation type="submission" date="2023-10" db="EMBL/GenBank/DDBJ databases">
        <authorList>
            <person name="Chen Y."/>
            <person name="Shah S."/>
            <person name="Dougan E. K."/>
            <person name="Thang M."/>
            <person name="Chan C."/>
        </authorList>
    </citation>
    <scope>NUCLEOTIDE SEQUENCE [LARGE SCALE GENOMIC DNA]</scope>
</reference>
<comment type="similarity">
    <text evidence="7">Belongs to the DHHC palmitoyltransferase family.</text>
</comment>
<evidence type="ECO:0000256" key="2">
    <source>
        <dbReference type="ARBA" id="ARBA00022679"/>
    </source>
</evidence>
<keyword evidence="3 7" id="KW-0812">Transmembrane</keyword>
<evidence type="ECO:0000256" key="4">
    <source>
        <dbReference type="ARBA" id="ARBA00022989"/>
    </source>
</evidence>
<sequence>MPFEEEEEEPEAYQGAGLRFGELSKLTPVLIVISTIVSLYMEYVVLHCLRLLQLDLPPDLRDTDDEKRGYCELAVFHMFTGLLLYCLAKCFLTFPGTIPDGGAWDMRAGTASTQRAPGAPTSLPLLEKKSGGERRHCKWCQKFKPDRTHHCRVCNICVLRMDHHCPWVYNCIGFRNHKYFFLLVFYAEIDLLYISATMLESVWWATRTDVTLEMLFLLTLGEAYALLVSVAIGTFLIFHVWLMAKAMTTLELCEKQAKKVSGGFFGALTGSSSAYSQDSYSNVCEVLGDNPLLWLLPCALPSGDGMTFARREPAALVTRG</sequence>
<evidence type="ECO:0000256" key="7">
    <source>
        <dbReference type="RuleBase" id="RU079119"/>
    </source>
</evidence>
<dbReference type="EMBL" id="CAUYUJ010014275">
    <property type="protein sequence ID" value="CAK0839167.1"/>
    <property type="molecule type" value="Genomic_DNA"/>
</dbReference>
<name>A0ABN9T2N6_9DINO</name>
<comment type="catalytic activity">
    <reaction evidence="7">
        <text>L-cysteinyl-[protein] + hexadecanoyl-CoA = S-hexadecanoyl-L-cysteinyl-[protein] + CoA</text>
        <dbReference type="Rhea" id="RHEA:36683"/>
        <dbReference type="Rhea" id="RHEA-COMP:10131"/>
        <dbReference type="Rhea" id="RHEA-COMP:11032"/>
        <dbReference type="ChEBI" id="CHEBI:29950"/>
        <dbReference type="ChEBI" id="CHEBI:57287"/>
        <dbReference type="ChEBI" id="CHEBI:57379"/>
        <dbReference type="ChEBI" id="CHEBI:74151"/>
        <dbReference type="EC" id="2.3.1.225"/>
    </reaction>
</comment>
<keyword evidence="2 7" id="KW-0808">Transferase</keyword>
<dbReference type="EC" id="2.3.1.225" evidence="7"/>
<feature type="transmembrane region" description="Helical" evidence="7">
    <location>
        <begin position="73"/>
        <end position="92"/>
    </location>
</feature>
<comment type="subcellular location">
    <subcellularLocation>
        <location evidence="1">Membrane</location>
        <topology evidence="1">Multi-pass membrane protein</topology>
    </subcellularLocation>
</comment>
<accession>A0ABN9T2N6</accession>
<keyword evidence="10" id="KW-1185">Reference proteome</keyword>
<evidence type="ECO:0000256" key="1">
    <source>
        <dbReference type="ARBA" id="ARBA00004141"/>
    </source>
</evidence>
<dbReference type="InterPro" id="IPR039859">
    <property type="entry name" value="PFA4/ZDH16/20/ERF2-like"/>
</dbReference>
<feature type="domain" description="Palmitoyltransferase DHHC" evidence="8">
    <location>
        <begin position="133"/>
        <end position="255"/>
    </location>
</feature>
<feature type="transmembrane region" description="Helical" evidence="7">
    <location>
        <begin position="179"/>
        <end position="203"/>
    </location>
</feature>
<dbReference type="PROSITE" id="PS50216">
    <property type="entry name" value="DHHC"/>
    <property type="match status" value="1"/>
</dbReference>
<keyword evidence="6 7" id="KW-0012">Acyltransferase</keyword>
<dbReference type="Pfam" id="PF01529">
    <property type="entry name" value="DHHC"/>
    <property type="match status" value="1"/>
</dbReference>
<dbReference type="InterPro" id="IPR001594">
    <property type="entry name" value="Palmitoyltrfase_DHHC"/>
</dbReference>
<evidence type="ECO:0000313" key="10">
    <source>
        <dbReference type="Proteomes" id="UP001189429"/>
    </source>
</evidence>
<evidence type="ECO:0000313" key="9">
    <source>
        <dbReference type="EMBL" id="CAK0839167.1"/>
    </source>
</evidence>